<protein>
    <recommendedName>
        <fullName evidence="5">Tail fiber protein</fullName>
    </recommendedName>
</protein>
<keyword evidence="4" id="KW-1185">Reference proteome</keyword>
<dbReference type="InterPro" id="IPR012334">
    <property type="entry name" value="Pectin_lyas_fold"/>
</dbReference>
<comment type="subcellular location">
    <subcellularLocation>
        <location evidence="1">Virion</location>
    </subcellularLocation>
</comment>
<dbReference type="KEGG" id="vg:54981621"/>
<proteinExistence type="predicted"/>
<dbReference type="RefSeq" id="YP_009791439.1">
    <property type="nucleotide sequence ID" value="NC_047839.1"/>
</dbReference>
<dbReference type="EMBL" id="MF370964">
    <property type="protein sequence ID" value="ASU03298.1"/>
    <property type="molecule type" value="Genomic_DNA"/>
</dbReference>
<dbReference type="GO" id="GO:0051701">
    <property type="term" value="P:biological process involved in interaction with host"/>
    <property type="evidence" value="ECO:0007669"/>
    <property type="project" value="UniProtKB-ARBA"/>
</dbReference>
<dbReference type="SUPFAM" id="SSF51126">
    <property type="entry name" value="Pectin lyase-like"/>
    <property type="match status" value="1"/>
</dbReference>
<evidence type="ECO:0000256" key="1">
    <source>
        <dbReference type="ARBA" id="ARBA00004328"/>
    </source>
</evidence>
<name>A0A223LHV9_9CAUD</name>
<organism evidence="3 4">
    <name type="scientific">Pseudoalteromonas phage J2-1</name>
    <dbReference type="NCBI Taxonomy" id="2023998"/>
    <lineage>
        <taxon>Viruses</taxon>
        <taxon>Duplodnaviria</taxon>
        <taxon>Heunggongvirae</taxon>
        <taxon>Uroviricota</taxon>
        <taxon>Caudoviricetes</taxon>
        <taxon>Qingdaovirus</taxon>
        <taxon>Qingdaovirus J21</taxon>
    </lineage>
</organism>
<dbReference type="Gene3D" id="2.160.20.10">
    <property type="entry name" value="Single-stranded right-handed beta-helix, Pectin lyase-like"/>
    <property type="match status" value="1"/>
</dbReference>
<evidence type="ECO:0000256" key="2">
    <source>
        <dbReference type="ARBA" id="ARBA00022844"/>
    </source>
</evidence>
<dbReference type="GO" id="GO:0019058">
    <property type="term" value="P:viral life cycle"/>
    <property type="evidence" value="ECO:0007669"/>
    <property type="project" value="UniProtKB-ARBA"/>
</dbReference>
<dbReference type="InterPro" id="IPR011050">
    <property type="entry name" value="Pectin_lyase_fold/virulence"/>
</dbReference>
<evidence type="ECO:0008006" key="5">
    <source>
        <dbReference type="Google" id="ProtNLM"/>
    </source>
</evidence>
<dbReference type="GeneID" id="54981621"/>
<evidence type="ECO:0000313" key="3">
    <source>
        <dbReference type="EMBL" id="ASU03298.1"/>
    </source>
</evidence>
<dbReference type="GO" id="GO:0044423">
    <property type="term" value="C:virion component"/>
    <property type="evidence" value="ECO:0007669"/>
    <property type="project" value="UniProtKB-KW"/>
</dbReference>
<dbReference type="Proteomes" id="UP000222256">
    <property type="component" value="Segment"/>
</dbReference>
<accession>A0A223LHV9</accession>
<sequence>MAIQIKNTYSGRTDNTDTNYPYGKGRNVVGGVEGTGTPFEAQWYNNLEGFLQGLLLEAGITPDGQVDNANSSQLVEAVKGISREGLVGKIFQSPTDGGLTEIQTRTVNANEVYEVRKTSDNSLATIYSDAAGAAGATEILQNGVDNVSDSAGVVEFYIADGDYYVEINTVSANFNVITPSKLVKSFTISEVQTVGLKVGQYVRLTDRDNGLFLAQPVGLSPTGWGTIGLPSGLTLEVQNEGVAANIKHYGAKGDDSHNDSPPINEVLHNNYKLHIPVGDYLCVEELTQTRRNIISGEGQASRLLTRAGDLFRIGVAGGVSDRSVLKDIALVSAVGAGHIFLQVNQVIKYRFENLYVEQQNTDRHIYLHDSDLGNHIGNVWSGGKFIHDNAATVPAFKYVVDGTAGATNFNKWVDVELVRGSKPWFHFQSNRPNNYIYDVFLENILCEITGKGIAKCWAVNGFNVDGLTVYDLKSGGNTVSADMFTFLRGTNDSNQPSRNVNIGRYRRLDPDSALGSFVDFRCDSASGASVQSLSFTGCARNIAGKVLADISNAYDVTAQASRIDFSGTGYVNLTNYIEGGVEVKPEVLVLNGTISNHPLVTDTKLLRCVPVDTTRSLTGMIAPVHTRQVFVYNASATENLILVHNASSTAKNRFFCPSLVDLTVSPYSGVTCVYSLDVDRWIVVG</sequence>
<keyword evidence="2" id="KW-0946">Virion</keyword>
<evidence type="ECO:0000313" key="4">
    <source>
        <dbReference type="Proteomes" id="UP000222256"/>
    </source>
</evidence>
<reference evidence="3 4" key="1">
    <citation type="submission" date="2017-06" db="EMBL/GenBank/DDBJ databases">
        <title>A Novel Lytic Pseudoalteromonas phage Isolated from Qingdao coast of China.</title>
        <authorList>
            <person name="Li H."/>
        </authorList>
    </citation>
    <scope>NUCLEOTIDE SEQUENCE [LARGE SCALE GENOMIC DNA]</scope>
</reference>